<dbReference type="SUPFAM" id="SSF82771">
    <property type="entry name" value="GIY-YIG endonuclease"/>
    <property type="match status" value="1"/>
</dbReference>
<evidence type="ECO:0000313" key="1">
    <source>
        <dbReference type="EMBL" id="AOH55978.1"/>
    </source>
</evidence>
<organism evidence="1 2">
    <name type="scientific">Peribacillus muralis</name>
    <dbReference type="NCBI Taxonomy" id="264697"/>
    <lineage>
        <taxon>Bacteria</taxon>
        <taxon>Bacillati</taxon>
        <taxon>Bacillota</taxon>
        <taxon>Bacilli</taxon>
        <taxon>Bacillales</taxon>
        <taxon>Bacillaceae</taxon>
        <taxon>Peribacillus</taxon>
    </lineage>
</organism>
<dbReference type="EMBL" id="CP017080">
    <property type="protein sequence ID" value="AOH55978.1"/>
    <property type="molecule type" value="Genomic_DNA"/>
</dbReference>
<dbReference type="STRING" id="264697.ABE28_016570"/>
<dbReference type="Gene3D" id="3.40.1440.10">
    <property type="entry name" value="GIY-YIG endonuclease"/>
    <property type="match status" value="1"/>
</dbReference>
<keyword evidence="2" id="KW-1185">Reference proteome</keyword>
<evidence type="ECO:0000313" key="2">
    <source>
        <dbReference type="Proteomes" id="UP000077926"/>
    </source>
</evidence>
<dbReference type="InterPro" id="IPR035901">
    <property type="entry name" value="GIY-YIG_endonuc_sf"/>
</dbReference>
<accession>A0A1B3XRX6</accession>
<name>A0A1B3XRX6_9BACI</name>
<sequence>MDRKKELKQLFKETKVEAGIYQIKNQQNQKVLIASTRNLKTLKGKQFELSMGTSTNKALQEEWNHYGKDAFVFEVLEVLKPKETGFFDTKRELQKLEEAWLEKVQPYGVRGYNKEKAD</sequence>
<dbReference type="RefSeq" id="WP_064465911.1">
    <property type="nucleotide sequence ID" value="NZ_CP017080.1"/>
</dbReference>
<dbReference type="CDD" id="cd10451">
    <property type="entry name" value="GIY-YIG_LuxR_like"/>
    <property type="match status" value="1"/>
</dbReference>
<proteinExistence type="predicted"/>
<dbReference type="KEGG" id="bmur:ABE28_016570"/>
<dbReference type="AlphaFoldDB" id="A0A1B3XRX6"/>
<dbReference type="Proteomes" id="UP000077926">
    <property type="component" value="Chromosome"/>
</dbReference>
<gene>
    <name evidence="1" type="ORF">ABE28_016570</name>
</gene>
<protein>
    <submittedName>
        <fullName evidence="1">LuxR family transcriptional regulator</fullName>
    </submittedName>
</protein>
<reference evidence="1 2" key="1">
    <citation type="submission" date="2016-08" db="EMBL/GenBank/DDBJ databases">
        <title>Complete genome sequence of Bacillus muralis G25-68, a strain with toxicity to nematodes.</title>
        <authorList>
            <person name="Zheng Z."/>
        </authorList>
    </citation>
    <scope>NUCLEOTIDE SEQUENCE [LARGE SCALE GENOMIC DNA]</scope>
    <source>
        <strain evidence="1 2">G25-68</strain>
    </source>
</reference>